<dbReference type="CDD" id="cd02966">
    <property type="entry name" value="TlpA_like_family"/>
    <property type="match status" value="1"/>
</dbReference>
<name>A0A399SXT1_9BACT</name>
<dbReference type="Proteomes" id="UP000265926">
    <property type="component" value="Unassembled WGS sequence"/>
</dbReference>
<dbReference type="GO" id="GO:0016491">
    <property type="term" value="F:oxidoreductase activity"/>
    <property type="evidence" value="ECO:0007669"/>
    <property type="project" value="InterPro"/>
</dbReference>
<comment type="caution">
    <text evidence="2">The sequence shown here is derived from an EMBL/GenBank/DDBJ whole genome shotgun (WGS) entry which is preliminary data.</text>
</comment>
<gene>
    <name evidence="2" type="ORF">D1614_10330</name>
</gene>
<dbReference type="OrthoDB" id="9815205at2"/>
<organism evidence="2 3">
    <name type="scientific">Maribellus luteus</name>
    <dbReference type="NCBI Taxonomy" id="2305463"/>
    <lineage>
        <taxon>Bacteria</taxon>
        <taxon>Pseudomonadati</taxon>
        <taxon>Bacteroidota</taxon>
        <taxon>Bacteroidia</taxon>
        <taxon>Marinilabiliales</taxon>
        <taxon>Prolixibacteraceae</taxon>
        <taxon>Maribellus</taxon>
    </lineage>
</organism>
<dbReference type="InterPro" id="IPR036249">
    <property type="entry name" value="Thioredoxin-like_sf"/>
</dbReference>
<evidence type="ECO:0000259" key="1">
    <source>
        <dbReference type="PROSITE" id="PS51352"/>
    </source>
</evidence>
<dbReference type="Gene3D" id="3.40.30.10">
    <property type="entry name" value="Glutaredoxin"/>
    <property type="match status" value="1"/>
</dbReference>
<dbReference type="InterPro" id="IPR050553">
    <property type="entry name" value="Thioredoxin_ResA/DsbE_sf"/>
</dbReference>
<dbReference type="GO" id="GO:0016209">
    <property type="term" value="F:antioxidant activity"/>
    <property type="evidence" value="ECO:0007669"/>
    <property type="project" value="InterPro"/>
</dbReference>
<accession>A0A399SXT1</accession>
<proteinExistence type="predicted"/>
<sequence length="391" mass="44848">MNIKIILSVFVFCNLLTSELFPQNKILEKTIEQLNSAEAIEYKVINHYLQKNNGTERIDTAICFFDFSSPDNILGAKYHFKAKHAEQIFDGNKIVSVNIREKRVLYDDQINIPKVMSSLFMINSIYVLKNVLPKLITDSSCKIERLDNVIVDNIENYNFKIVISDKYLDTRGDLIENKGTVSNYFLLISKDNNLPTQFSQIFTDNSGYWKTYYSDIKLEECRPDSYWSFDKYLSKYKVMSFSEFTKSMELKAPTQTGQNASDWELPVVGKDEMIHLNALKGNLVLLEFWFPGCSGCVQAISELNLIQNNFSNDGLLVFGVEFSKSDDSGLHEYIQEHNIQYPVLYSGYKIARGYGVKGAPTFVLIDRSGKVLYFSVGFKKDELINSIKNNI</sequence>
<reference evidence="2 3" key="1">
    <citation type="submission" date="2018-08" db="EMBL/GenBank/DDBJ databases">
        <title>Pallidiluteibacterium maritimus gen. nov., sp. nov., isolated from coastal sediment.</title>
        <authorList>
            <person name="Zhou L.Y."/>
        </authorList>
    </citation>
    <scope>NUCLEOTIDE SEQUENCE [LARGE SCALE GENOMIC DNA]</scope>
    <source>
        <strain evidence="2 3">XSD2</strain>
    </source>
</reference>
<dbReference type="InterPro" id="IPR013766">
    <property type="entry name" value="Thioredoxin_domain"/>
</dbReference>
<feature type="domain" description="Thioredoxin" evidence="1">
    <location>
        <begin position="241"/>
        <end position="391"/>
    </location>
</feature>
<dbReference type="PANTHER" id="PTHR42852">
    <property type="entry name" value="THIOL:DISULFIDE INTERCHANGE PROTEIN DSBE"/>
    <property type="match status" value="1"/>
</dbReference>
<keyword evidence="3" id="KW-1185">Reference proteome</keyword>
<evidence type="ECO:0000313" key="3">
    <source>
        <dbReference type="Proteomes" id="UP000265926"/>
    </source>
</evidence>
<dbReference type="PROSITE" id="PS51352">
    <property type="entry name" value="THIOREDOXIN_2"/>
    <property type="match status" value="1"/>
</dbReference>
<dbReference type="Pfam" id="PF00578">
    <property type="entry name" value="AhpC-TSA"/>
    <property type="match status" value="1"/>
</dbReference>
<dbReference type="RefSeq" id="WP_119437830.1">
    <property type="nucleotide sequence ID" value="NZ_QWGR01000004.1"/>
</dbReference>
<evidence type="ECO:0000313" key="2">
    <source>
        <dbReference type="EMBL" id="RIJ48910.1"/>
    </source>
</evidence>
<dbReference type="EMBL" id="QWGR01000004">
    <property type="protein sequence ID" value="RIJ48910.1"/>
    <property type="molecule type" value="Genomic_DNA"/>
</dbReference>
<dbReference type="PANTHER" id="PTHR42852:SF13">
    <property type="entry name" value="PROTEIN DIPZ"/>
    <property type="match status" value="1"/>
</dbReference>
<dbReference type="InterPro" id="IPR000866">
    <property type="entry name" value="AhpC/TSA"/>
</dbReference>
<dbReference type="AlphaFoldDB" id="A0A399SXT1"/>
<protein>
    <submittedName>
        <fullName evidence="2">TlpA family protein disulfide reductase</fullName>
    </submittedName>
</protein>
<dbReference type="SUPFAM" id="SSF52833">
    <property type="entry name" value="Thioredoxin-like"/>
    <property type="match status" value="1"/>
</dbReference>